<dbReference type="AlphaFoldDB" id="A0AAV4FD63"/>
<dbReference type="Gene3D" id="3.40.33.10">
    <property type="entry name" value="CAP"/>
    <property type="match status" value="1"/>
</dbReference>
<dbReference type="InterPro" id="IPR001283">
    <property type="entry name" value="CRISP-related"/>
</dbReference>
<dbReference type="PROSITE" id="PS01009">
    <property type="entry name" value="CRISP_1"/>
    <property type="match status" value="1"/>
</dbReference>
<evidence type="ECO:0000259" key="1">
    <source>
        <dbReference type="Pfam" id="PF00188"/>
    </source>
</evidence>
<evidence type="ECO:0000313" key="2">
    <source>
        <dbReference type="EMBL" id="GFR71362.1"/>
    </source>
</evidence>
<comment type="caution">
    <text evidence="2">The sequence shown here is derived from an EMBL/GenBank/DDBJ whole genome shotgun (WGS) entry which is preliminary data.</text>
</comment>
<proteinExistence type="predicted"/>
<dbReference type="InterPro" id="IPR035940">
    <property type="entry name" value="CAP_sf"/>
</dbReference>
<protein>
    <submittedName>
        <fullName evidence="2">Pathogenesis-related protein 1</fullName>
    </submittedName>
</protein>
<dbReference type="InterPro" id="IPR014044">
    <property type="entry name" value="CAP_dom"/>
</dbReference>
<organism evidence="2 3">
    <name type="scientific">Elysia marginata</name>
    <dbReference type="NCBI Taxonomy" id="1093978"/>
    <lineage>
        <taxon>Eukaryota</taxon>
        <taxon>Metazoa</taxon>
        <taxon>Spiralia</taxon>
        <taxon>Lophotrochozoa</taxon>
        <taxon>Mollusca</taxon>
        <taxon>Gastropoda</taxon>
        <taxon>Heterobranchia</taxon>
        <taxon>Euthyneura</taxon>
        <taxon>Panpulmonata</taxon>
        <taxon>Sacoglossa</taxon>
        <taxon>Placobranchoidea</taxon>
        <taxon>Plakobranchidae</taxon>
        <taxon>Elysia</taxon>
    </lineage>
</organism>
<dbReference type="Pfam" id="PF00188">
    <property type="entry name" value="CAP"/>
    <property type="match status" value="1"/>
</dbReference>
<keyword evidence="3" id="KW-1185">Reference proteome</keyword>
<accession>A0AAV4FD63</accession>
<dbReference type="PANTHER" id="PTHR10334">
    <property type="entry name" value="CYSTEINE-RICH SECRETORY PROTEIN-RELATED"/>
    <property type="match status" value="1"/>
</dbReference>
<feature type="domain" description="SCP" evidence="1">
    <location>
        <begin position="2"/>
        <end position="53"/>
    </location>
</feature>
<dbReference type="EMBL" id="BMAT01000694">
    <property type="protein sequence ID" value="GFR71362.1"/>
    <property type="molecule type" value="Genomic_DNA"/>
</dbReference>
<dbReference type="SUPFAM" id="SSF55797">
    <property type="entry name" value="PR-1-like"/>
    <property type="match status" value="1"/>
</dbReference>
<dbReference type="Proteomes" id="UP000762676">
    <property type="component" value="Unassembled WGS sequence"/>
</dbReference>
<evidence type="ECO:0000313" key="3">
    <source>
        <dbReference type="Proteomes" id="UP000762676"/>
    </source>
</evidence>
<dbReference type="GO" id="GO:0005576">
    <property type="term" value="C:extracellular region"/>
    <property type="evidence" value="ECO:0007669"/>
    <property type="project" value="InterPro"/>
</dbReference>
<sequence>MWYDEIKDYNFDSPGFSGSTGHFTQVVWKESTQLGMGKARTPDGTYVFAVGVYRTRGNMQGQFAENVPRLLRPG</sequence>
<gene>
    <name evidence="2" type="ORF">ElyMa_000351800</name>
</gene>
<reference evidence="2 3" key="1">
    <citation type="journal article" date="2021" name="Elife">
        <title>Chloroplast acquisition without the gene transfer in kleptoplastic sea slugs, Plakobranchus ocellatus.</title>
        <authorList>
            <person name="Maeda T."/>
            <person name="Takahashi S."/>
            <person name="Yoshida T."/>
            <person name="Shimamura S."/>
            <person name="Takaki Y."/>
            <person name="Nagai Y."/>
            <person name="Toyoda A."/>
            <person name="Suzuki Y."/>
            <person name="Arimoto A."/>
            <person name="Ishii H."/>
            <person name="Satoh N."/>
            <person name="Nishiyama T."/>
            <person name="Hasebe M."/>
            <person name="Maruyama T."/>
            <person name="Minagawa J."/>
            <person name="Obokata J."/>
            <person name="Shigenobu S."/>
        </authorList>
    </citation>
    <scope>NUCLEOTIDE SEQUENCE [LARGE SCALE GENOMIC DNA]</scope>
</reference>
<dbReference type="InterPro" id="IPR018244">
    <property type="entry name" value="Allrgn_V5/Tpx1_CS"/>
</dbReference>
<name>A0AAV4FD63_9GAST</name>